<reference evidence="1 2" key="1">
    <citation type="submission" date="2020-04" db="EMBL/GenBank/DDBJ databases">
        <title>Genome-Wide Identification of 5-Methylcytosine Sites in Bacterial Genomes By High-Throughput Sequencing of MspJI Restriction Fragments.</title>
        <authorList>
            <person name="Wu V."/>
        </authorList>
    </citation>
    <scope>NUCLEOTIDE SEQUENCE [LARGE SCALE GENOMIC DNA]</scope>
    <source>
        <strain evidence="1 2">S2</strain>
    </source>
</reference>
<dbReference type="Proteomes" id="UP000501868">
    <property type="component" value="Chromosome"/>
</dbReference>
<dbReference type="Pfam" id="PF04250">
    <property type="entry name" value="DUF429"/>
    <property type="match status" value="1"/>
</dbReference>
<reference evidence="1 2" key="2">
    <citation type="submission" date="2020-04" db="EMBL/GenBank/DDBJ databases">
        <authorList>
            <person name="Fomenkov A."/>
            <person name="Anton B.P."/>
            <person name="Roberts R.J."/>
        </authorList>
    </citation>
    <scope>NUCLEOTIDE SEQUENCE [LARGE SCALE GENOMIC DNA]</scope>
    <source>
        <strain evidence="1 2">S2</strain>
    </source>
</reference>
<protein>
    <submittedName>
        <fullName evidence="1">DUF429 domain-containing protein</fullName>
    </submittedName>
</protein>
<dbReference type="EMBL" id="CP051128">
    <property type="protein sequence ID" value="QIZ08930.1"/>
    <property type="molecule type" value="Genomic_DNA"/>
</dbReference>
<name>A0A6H1P5R0_PRIMG</name>
<organism evidence="1 2">
    <name type="scientific">Priestia megaterium</name>
    <name type="common">Bacillus megaterium</name>
    <dbReference type="NCBI Taxonomy" id="1404"/>
    <lineage>
        <taxon>Bacteria</taxon>
        <taxon>Bacillati</taxon>
        <taxon>Bacillota</taxon>
        <taxon>Bacilli</taxon>
        <taxon>Bacillales</taxon>
        <taxon>Bacillaceae</taxon>
        <taxon>Priestia</taxon>
    </lineage>
</organism>
<dbReference type="InterPro" id="IPR007362">
    <property type="entry name" value="DUF429"/>
</dbReference>
<evidence type="ECO:0000313" key="1">
    <source>
        <dbReference type="EMBL" id="QIZ08930.1"/>
    </source>
</evidence>
<sequence length="219" mass="24590">MRVIGIDLSGPSNHKDTVLTVFELQNGQLNFMKLMRNIGDLDILKEIEAQSQIDEVVIGIDAPLSYQDGGGDRLGDKQLRQFIVSLGMKPGSIMPPTFNRMVYLTLRGIKLSREIGNLTSSYPISIVEVHPGAVIGSRLIQEELEYVLSYKQSLSARSWIRNWLGEQKLTKLPVFIDEESHLIDACAAALGSWYWKDSSLQPKWSLPANPPLHPYDYCC</sequence>
<proteinExistence type="predicted"/>
<dbReference type="AlphaFoldDB" id="A0A6H1P5R0"/>
<gene>
    <name evidence="1" type="ORF">HFZ78_21310</name>
</gene>
<accession>A0A6H1P5R0</accession>
<evidence type="ECO:0000313" key="2">
    <source>
        <dbReference type="Proteomes" id="UP000501868"/>
    </source>
</evidence>